<organism evidence="2 3">
    <name type="scientific">Nyssa sinensis</name>
    <dbReference type="NCBI Taxonomy" id="561372"/>
    <lineage>
        <taxon>Eukaryota</taxon>
        <taxon>Viridiplantae</taxon>
        <taxon>Streptophyta</taxon>
        <taxon>Embryophyta</taxon>
        <taxon>Tracheophyta</taxon>
        <taxon>Spermatophyta</taxon>
        <taxon>Magnoliopsida</taxon>
        <taxon>eudicotyledons</taxon>
        <taxon>Gunneridae</taxon>
        <taxon>Pentapetalae</taxon>
        <taxon>asterids</taxon>
        <taxon>Cornales</taxon>
        <taxon>Nyssaceae</taxon>
        <taxon>Nyssa</taxon>
    </lineage>
</organism>
<dbReference type="AlphaFoldDB" id="A0A5J4ZNU0"/>
<feature type="region of interest" description="Disordered" evidence="1">
    <location>
        <begin position="1"/>
        <end position="40"/>
    </location>
</feature>
<dbReference type="EMBL" id="CM018049">
    <property type="protein sequence ID" value="KAA8519328.1"/>
    <property type="molecule type" value="Genomic_DNA"/>
</dbReference>
<reference evidence="2 3" key="1">
    <citation type="submission" date="2019-09" db="EMBL/GenBank/DDBJ databases">
        <title>A chromosome-level genome assembly of the Chinese tupelo Nyssa sinensis.</title>
        <authorList>
            <person name="Yang X."/>
            <person name="Kang M."/>
            <person name="Yang Y."/>
            <person name="Xiong H."/>
            <person name="Wang M."/>
            <person name="Zhang Z."/>
            <person name="Wang Z."/>
            <person name="Wu H."/>
            <person name="Ma T."/>
            <person name="Liu J."/>
            <person name="Xi Z."/>
        </authorList>
    </citation>
    <scope>NUCLEOTIDE SEQUENCE [LARGE SCALE GENOMIC DNA]</scope>
    <source>
        <strain evidence="2">J267</strain>
        <tissue evidence="2">Leaf</tissue>
    </source>
</reference>
<sequence>MLDPKASISDTFVLETQEEVKVRPRGGGGGGEGGDLREDIERRNPLQPLLEAELCDRGQAEIEEAGAGAIVVSQGVFEDEVLESQPLEAIRPEELQLCNVIGMENIQDESSRCGEWIGFVDVWESHVKHLKRVSPKALFAVLQEKVLTSEIGYFLAMHSGLNYVRILFSHSLVLFRLNDQCAPL</sequence>
<protein>
    <submittedName>
        <fullName evidence="2">Uncharacterized protein</fullName>
    </submittedName>
</protein>
<evidence type="ECO:0000313" key="3">
    <source>
        <dbReference type="Proteomes" id="UP000325577"/>
    </source>
</evidence>
<evidence type="ECO:0000256" key="1">
    <source>
        <dbReference type="SAM" id="MobiDB-lite"/>
    </source>
</evidence>
<evidence type="ECO:0000313" key="2">
    <source>
        <dbReference type="EMBL" id="KAA8519328.1"/>
    </source>
</evidence>
<accession>A0A5J4ZNU0</accession>
<proteinExistence type="predicted"/>
<keyword evidence="3" id="KW-1185">Reference proteome</keyword>
<dbReference type="Proteomes" id="UP000325577">
    <property type="component" value="Linkage Group LG6"/>
</dbReference>
<gene>
    <name evidence="2" type="ORF">F0562_013584</name>
</gene>
<name>A0A5J4ZNU0_9ASTE</name>